<name>A0A914VCG1_9BILA</name>
<dbReference type="AlphaFoldDB" id="A0A914VCG1"/>
<dbReference type="SMART" id="SM00364">
    <property type="entry name" value="LRR_BAC"/>
    <property type="match status" value="6"/>
</dbReference>
<dbReference type="PANTHER" id="PTHR48051:SF1">
    <property type="entry name" value="RAS SUPPRESSOR PROTEIN 1"/>
    <property type="match status" value="1"/>
</dbReference>
<dbReference type="InterPro" id="IPR003591">
    <property type="entry name" value="Leu-rich_rpt_typical-subtyp"/>
</dbReference>
<protein>
    <submittedName>
        <fullName evidence="5">Leucine-rich repeat-containing protein 58</fullName>
    </submittedName>
</protein>
<dbReference type="InterPro" id="IPR032675">
    <property type="entry name" value="LRR_dom_sf"/>
</dbReference>
<evidence type="ECO:0000256" key="2">
    <source>
        <dbReference type="ARBA" id="ARBA00022737"/>
    </source>
</evidence>
<dbReference type="WBParaSite" id="PSAMB.scaffold1781size27899.g15003.t1">
    <property type="protein sequence ID" value="PSAMB.scaffold1781size27899.g15003.t1"/>
    <property type="gene ID" value="PSAMB.scaffold1781size27899.g15003"/>
</dbReference>
<dbReference type="PANTHER" id="PTHR48051">
    <property type="match status" value="1"/>
</dbReference>
<dbReference type="Pfam" id="PF13855">
    <property type="entry name" value="LRR_8"/>
    <property type="match status" value="2"/>
</dbReference>
<dbReference type="InterPro" id="IPR050216">
    <property type="entry name" value="LRR_domain-containing"/>
</dbReference>
<accession>A0A914VCG1</accession>
<proteinExistence type="predicted"/>
<dbReference type="Proteomes" id="UP000887566">
    <property type="component" value="Unplaced"/>
</dbReference>
<keyword evidence="4" id="KW-1185">Reference proteome</keyword>
<dbReference type="SMART" id="SM00369">
    <property type="entry name" value="LRR_TYP"/>
    <property type="match status" value="6"/>
</dbReference>
<organism evidence="4 5">
    <name type="scientific">Plectus sambesii</name>
    <dbReference type="NCBI Taxonomy" id="2011161"/>
    <lineage>
        <taxon>Eukaryota</taxon>
        <taxon>Metazoa</taxon>
        <taxon>Ecdysozoa</taxon>
        <taxon>Nematoda</taxon>
        <taxon>Chromadorea</taxon>
        <taxon>Plectida</taxon>
        <taxon>Plectina</taxon>
        <taxon>Plectoidea</taxon>
        <taxon>Plectidae</taxon>
        <taxon>Plectus</taxon>
    </lineage>
</organism>
<dbReference type="GO" id="GO:0005737">
    <property type="term" value="C:cytoplasm"/>
    <property type="evidence" value="ECO:0007669"/>
    <property type="project" value="TreeGrafter"/>
</dbReference>
<reference evidence="5" key="1">
    <citation type="submission" date="2022-11" db="UniProtKB">
        <authorList>
            <consortium name="WormBaseParasite"/>
        </authorList>
    </citation>
    <scope>IDENTIFICATION</scope>
</reference>
<keyword evidence="1" id="KW-0433">Leucine-rich repeat</keyword>
<keyword evidence="2" id="KW-0677">Repeat</keyword>
<evidence type="ECO:0000256" key="1">
    <source>
        <dbReference type="ARBA" id="ARBA00022614"/>
    </source>
</evidence>
<dbReference type="PROSITE" id="PS51450">
    <property type="entry name" value="LRR"/>
    <property type="match status" value="1"/>
</dbReference>
<evidence type="ECO:0000256" key="3">
    <source>
        <dbReference type="SAM" id="MobiDB-lite"/>
    </source>
</evidence>
<feature type="region of interest" description="Disordered" evidence="3">
    <location>
        <begin position="32"/>
        <end position="51"/>
    </location>
</feature>
<dbReference type="SUPFAM" id="SSF52058">
    <property type="entry name" value="L domain-like"/>
    <property type="match status" value="1"/>
</dbReference>
<dbReference type="Gene3D" id="3.80.10.10">
    <property type="entry name" value="Ribonuclease Inhibitor"/>
    <property type="match status" value="1"/>
</dbReference>
<evidence type="ECO:0000313" key="4">
    <source>
        <dbReference type="Proteomes" id="UP000887566"/>
    </source>
</evidence>
<sequence>MVLWAALSRSNLSPFDLLGVMAEMDVSTSSFDDAANDSDAEADQPSNSSVYSTVDVSNTGLDTIPAHYLAESADYSPRMVRKLVLARNAIVGLTNAIASFGNLTALDVSSNGLAVLPDAIGALDKLRTLIARSNLLDDNSFPKSLQRLTKLETLNLSGNQIEQIPSAVYDLPRLKALYLGANRIDSLPCKIGTIFSLEVLYLGGNRLREVPATIGRLRNLSSLALCDNRLETIPSTIVELQALQSLSLHNNLLRTLPTEIVKLRNLQQLSLRSNPLVHQFIRDMSFNPPALKELSARIVKIQVPVEINTQVLPPSLVDYIDTANQCVNPKCKGVYFEACIEHIKFVDFCGKYRVPLLQYLCSPRCSRSPAYAYTDSSSDSEMSADEAGPSQIKLKKVLLG</sequence>
<evidence type="ECO:0000313" key="5">
    <source>
        <dbReference type="WBParaSite" id="PSAMB.scaffold1781size27899.g15003.t1"/>
    </source>
</evidence>
<dbReference type="InterPro" id="IPR001611">
    <property type="entry name" value="Leu-rich_rpt"/>
</dbReference>